<organism evidence="2 3">
    <name type="scientific">Candidatus Edwardsbacteria bacterium GWF2_54_11</name>
    <dbReference type="NCBI Taxonomy" id="1817851"/>
    <lineage>
        <taxon>Bacteria</taxon>
        <taxon>Candidatus Edwardsiibacteriota</taxon>
    </lineage>
</organism>
<gene>
    <name evidence="2" type="ORF">A2024_01355</name>
</gene>
<protein>
    <recommendedName>
        <fullName evidence="1">YprB ribonuclease H-like domain-containing protein</fullName>
    </recommendedName>
</protein>
<feature type="domain" description="YprB ribonuclease H-like" evidence="1">
    <location>
        <begin position="3"/>
        <end position="163"/>
    </location>
</feature>
<comment type="caution">
    <text evidence="2">The sequence shown here is derived from an EMBL/GenBank/DDBJ whole genome shotgun (WGS) entry which is preliminary data.</text>
</comment>
<dbReference type="AlphaFoldDB" id="A0A1F5R367"/>
<reference evidence="2 3" key="1">
    <citation type="journal article" date="2016" name="Nat. Commun.">
        <title>Thousands of microbial genomes shed light on interconnected biogeochemical processes in an aquifer system.</title>
        <authorList>
            <person name="Anantharaman K."/>
            <person name="Brown C.T."/>
            <person name="Hug L.A."/>
            <person name="Sharon I."/>
            <person name="Castelle C.J."/>
            <person name="Probst A.J."/>
            <person name="Thomas B.C."/>
            <person name="Singh A."/>
            <person name="Wilkins M.J."/>
            <person name="Karaoz U."/>
            <person name="Brodie E.L."/>
            <person name="Williams K.H."/>
            <person name="Hubbard S.S."/>
            <person name="Banfield J.F."/>
        </authorList>
    </citation>
    <scope>NUCLEOTIDE SEQUENCE [LARGE SCALE GENOMIC DNA]</scope>
</reference>
<evidence type="ECO:0000313" key="2">
    <source>
        <dbReference type="EMBL" id="OGF08902.1"/>
    </source>
</evidence>
<evidence type="ECO:0000259" key="1">
    <source>
        <dbReference type="Pfam" id="PF13482"/>
    </source>
</evidence>
<dbReference type="PANTHER" id="PTHR38462">
    <property type="entry name" value="EXONUCLEASE-LIKE PROTEIN"/>
    <property type="match status" value="1"/>
</dbReference>
<sequence>MSLFLDIETDFHQNITVLGFYSESTGFQQIVGRDITKARISRLLPKPIIKDPGEAAGPNLRGLYTFNGHCFDLPVIRKRLGLDLREKYDSIDLRYLCKKQGLAGGQKAIEKMLGIGRDLPDMDGRDALYLWHNYIEYGSIGSLNTLLAYNQEDVMNMVRIKEIVEKMSNAIKPYQVYVV</sequence>
<dbReference type="InterPro" id="IPR012337">
    <property type="entry name" value="RNaseH-like_sf"/>
</dbReference>
<proteinExistence type="predicted"/>
<evidence type="ECO:0000313" key="3">
    <source>
        <dbReference type="Proteomes" id="UP000177230"/>
    </source>
</evidence>
<dbReference type="PANTHER" id="PTHR38462:SF1">
    <property type="entry name" value="YPRB RIBONUCLEASE H-LIKE DOMAIN-CONTAINING PROTEIN"/>
    <property type="match status" value="1"/>
</dbReference>
<name>A0A1F5R367_9BACT</name>
<accession>A0A1F5R367</accession>
<dbReference type="Proteomes" id="UP000177230">
    <property type="component" value="Unassembled WGS sequence"/>
</dbReference>
<dbReference type="SUPFAM" id="SSF53098">
    <property type="entry name" value="Ribonuclease H-like"/>
    <property type="match status" value="1"/>
</dbReference>
<dbReference type="InterPro" id="IPR038720">
    <property type="entry name" value="YprB_RNase_H-like_dom"/>
</dbReference>
<dbReference type="Pfam" id="PF13482">
    <property type="entry name" value="RNase_H_2"/>
    <property type="match status" value="1"/>
</dbReference>
<dbReference type="EMBL" id="MFFM01000046">
    <property type="protein sequence ID" value="OGF08902.1"/>
    <property type="molecule type" value="Genomic_DNA"/>
</dbReference>